<feature type="transmembrane region" description="Helical" evidence="7">
    <location>
        <begin position="240"/>
        <end position="265"/>
    </location>
</feature>
<evidence type="ECO:0000256" key="5">
    <source>
        <dbReference type="ARBA" id="ARBA00022989"/>
    </source>
</evidence>
<keyword evidence="6 7" id="KW-0472">Membrane</keyword>
<evidence type="ECO:0000256" key="1">
    <source>
        <dbReference type="ARBA" id="ARBA00004141"/>
    </source>
</evidence>
<comment type="subcellular location">
    <subcellularLocation>
        <location evidence="1">Membrane</location>
        <topology evidence="1">Multi-pass membrane protein</topology>
    </subcellularLocation>
</comment>
<dbReference type="PANTHER" id="PTHR48090:SF1">
    <property type="entry name" value="PROPHAGE BACTOPRENOL GLUCOSYL TRANSFERASE HOMOLOG"/>
    <property type="match status" value="1"/>
</dbReference>
<proteinExistence type="predicted"/>
<protein>
    <submittedName>
        <fullName evidence="9">Glycosyltransferase family 2 protein</fullName>
        <ecNumber evidence="9">2.4.-.-</ecNumber>
    </submittedName>
</protein>
<name>A0ABV2CMQ3_9RHOO</name>
<evidence type="ECO:0000256" key="6">
    <source>
        <dbReference type="ARBA" id="ARBA00023136"/>
    </source>
</evidence>
<dbReference type="Pfam" id="PF00535">
    <property type="entry name" value="Glycos_transf_2"/>
    <property type="match status" value="1"/>
</dbReference>
<reference evidence="9 10" key="1">
    <citation type="submission" date="2024-07" db="EMBL/GenBank/DDBJ databases">
        <title>Uliginosibacterium paludis KCTC:42655.</title>
        <authorList>
            <person name="Kim M.K."/>
        </authorList>
    </citation>
    <scope>NUCLEOTIDE SEQUENCE [LARGE SCALE GENOMIC DNA]</scope>
    <source>
        <strain evidence="9 10">KCTC 42655</strain>
    </source>
</reference>
<keyword evidence="2 9" id="KW-0328">Glycosyltransferase</keyword>
<evidence type="ECO:0000313" key="9">
    <source>
        <dbReference type="EMBL" id="MET1489194.1"/>
    </source>
</evidence>
<evidence type="ECO:0000256" key="4">
    <source>
        <dbReference type="ARBA" id="ARBA00022692"/>
    </source>
</evidence>
<keyword evidence="4 7" id="KW-0812">Transmembrane</keyword>
<accession>A0ABV2CMQ3</accession>
<dbReference type="SUPFAM" id="SSF53448">
    <property type="entry name" value="Nucleotide-diphospho-sugar transferases"/>
    <property type="match status" value="1"/>
</dbReference>
<feature type="domain" description="Glycosyltransferase 2-like" evidence="8">
    <location>
        <begin position="8"/>
        <end position="178"/>
    </location>
</feature>
<keyword evidence="5 7" id="KW-1133">Transmembrane helix</keyword>
<dbReference type="GO" id="GO:0016757">
    <property type="term" value="F:glycosyltransferase activity"/>
    <property type="evidence" value="ECO:0007669"/>
    <property type="project" value="UniProtKB-KW"/>
</dbReference>
<dbReference type="Gene3D" id="3.90.550.10">
    <property type="entry name" value="Spore Coat Polysaccharide Biosynthesis Protein SpsA, Chain A"/>
    <property type="match status" value="1"/>
</dbReference>
<dbReference type="Proteomes" id="UP001548590">
    <property type="component" value="Unassembled WGS sequence"/>
</dbReference>
<dbReference type="RefSeq" id="WP_345924364.1">
    <property type="nucleotide sequence ID" value="NZ_JBDIVF010000001.1"/>
</dbReference>
<dbReference type="InterPro" id="IPR001173">
    <property type="entry name" value="Glyco_trans_2-like"/>
</dbReference>
<dbReference type="EC" id="2.4.-.-" evidence="9"/>
<dbReference type="InterPro" id="IPR029044">
    <property type="entry name" value="Nucleotide-diphossugar_trans"/>
</dbReference>
<dbReference type="CDD" id="cd04187">
    <property type="entry name" value="DPM1_like_bac"/>
    <property type="match status" value="1"/>
</dbReference>
<keyword evidence="3 9" id="KW-0808">Transferase</keyword>
<gene>
    <name evidence="9" type="ORF">ABVT11_05115</name>
</gene>
<evidence type="ECO:0000259" key="8">
    <source>
        <dbReference type="Pfam" id="PF00535"/>
    </source>
</evidence>
<dbReference type="InterPro" id="IPR050256">
    <property type="entry name" value="Glycosyltransferase_2"/>
</dbReference>
<evidence type="ECO:0000256" key="7">
    <source>
        <dbReference type="SAM" id="Phobius"/>
    </source>
</evidence>
<evidence type="ECO:0000256" key="3">
    <source>
        <dbReference type="ARBA" id="ARBA00022679"/>
    </source>
</evidence>
<comment type="caution">
    <text evidence="9">The sequence shown here is derived from an EMBL/GenBank/DDBJ whole genome shotgun (WGS) entry which is preliminary data.</text>
</comment>
<organism evidence="9 10">
    <name type="scientific">Uliginosibacterium paludis</name>
    <dbReference type="NCBI Taxonomy" id="1615952"/>
    <lineage>
        <taxon>Bacteria</taxon>
        <taxon>Pseudomonadati</taxon>
        <taxon>Pseudomonadota</taxon>
        <taxon>Betaproteobacteria</taxon>
        <taxon>Rhodocyclales</taxon>
        <taxon>Zoogloeaceae</taxon>
        <taxon>Uliginosibacterium</taxon>
    </lineage>
</organism>
<feature type="transmembrane region" description="Helical" evidence="7">
    <location>
        <begin position="277"/>
        <end position="297"/>
    </location>
</feature>
<dbReference type="PANTHER" id="PTHR48090">
    <property type="entry name" value="UNDECAPRENYL-PHOSPHATE 4-DEOXY-4-FORMAMIDO-L-ARABINOSE TRANSFERASE-RELATED"/>
    <property type="match status" value="1"/>
</dbReference>
<dbReference type="EMBL" id="JBEWLZ010000002">
    <property type="protein sequence ID" value="MET1489194.1"/>
    <property type="molecule type" value="Genomic_DNA"/>
</dbReference>
<sequence>MPELTRISIVAPCYNEEAVLGTSIPKLIQLLDDFVVHHGCAPSSFAVLVDDGSRDSTWAIISDAVERYPGRIHGIKLSCNAGHQSALLAGLTYVTGCCDAVISIDADLQDDLNALPLMLEEFRAGAEIVLGVKTARDADPLFKKMTAALFYKGMRWLGVDLVENHADCRLMSSKALENLAKFGERVLFLRGLQPLLHGKIKTVSYGISPRLAGESKYPLKKMLALAWNGVTSFSVTPLRVISWLGGGVFFVSFLFSLHAFFSVVQGEALPGWASVTIPLYLLGGAIMLAVGIVGEYVGKIYVEVKGRPRYLIDAVVARDVGGVTENDASLRGGK</sequence>
<evidence type="ECO:0000256" key="2">
    <source>
        <dbReference type="ARBA" id="ARBA00022676"/>
    </source>
</evidence>
<evidence type="ECO:0000313" key="10">
    <source>
        <dbReference type="Proteomes" id="UP001548590"/>
    </source>
</evidence>
<keyword evidence="10" id="KW-1185">Reference proteome</keyword>